<evidence type="ECO:0000313" key="2">
    <source>
        <dbReference type="EMBL" id="XBH07557.1"/>
    </source>
</evidence>
<accession>A0AAU7CR17</accession>
<dbReference type="AlphaFoldDB" id="A0AAU7CR17"/>
<proteinExistence type="predicted"/>
<dbReference type="Pfam" id="PF25046">
    <property type="entry name" value="DUF7790"/>
    <property type="match status" value="2"/>
</dbReference>
<sequence length="341" mass="37607">MTPPPTLADLLFPSRDATFASIIRELSKRETGPAADNLVSNEDSYPRVTAEVARLCPPGQVYLGVGPDQNFTILAHAKPRLAFVMDYRRRNLLLHLVHKALFTLSTDRIAYLMRLTARRPGRLPSDPSANDLVTAFSEAKFDRGLLEQTIVEVATILQPLGVVSEPEWKAIATIQAKLAGPGMNARFLALPMYPTLGKLIRTCDRQGTPAHLLASEALYQFVRGLQQGDRLIPLVGDFSRPPSLPRLGAWLRAHALRLSLLYVSDVEFFLLRAGRFASYIESLEELPWETGAQVVRTSTREIAHPDRAPGDSSTTVIQAIGSFLKSARAGEIKTVEDLFPS</sequence>
<evidence type="ECO:0000259" key="1">
    <source>
        <dbReference type="Pfam" id="PF25046"/>
    </source>
</evidence>
<organism evidence="2">
    <name type="scientific">Singulisphaera sp. Ch08</name>
    <dbReference type="NCBI Taxonomy" id="3120278"/>
    <lineage>
        <taxon>Bacteria</taxon>
        <taxon>Pseudomonadati</taxon>
        <taxon>Planctomycetota</taxon>
        <taxon>Planctomycetia</taxon>
        <taxon>Isosphaerales</taxon>
        <taxon>Isosphaeraceae</taxon>
        <taxon>Singulisphaera</taxon>
    </lineage>
</organism>
<protein>
    <recommendedName>
        <fullName evidence="1">DUF7790 domain-containing protein</fullName>
    </recommendedName>
</protein>
<dbReference type="CDD" id="cd21179">
    <property type="entry name" value="LIC_1098-like"/>
    <property type="match status" value="1"/>
</dbReference>
<dbReference type="EMBL" id="CP155447">
    <property type="protein sequence ID" value="XBH07557.1"/>
    <property type="molecule type" value="Genomic_DNA"/>
</dbReference>
<gene>
    <name evidence="2" type="ORF">V5E97_16420</name>
</gene>
<feature type="domain" description="DUF7790" evidence="1">
    <location>
        <begin position="204"/>
        <end position="308"/>
    </location>
</feature>
<reference evidence="2" key="1">
    <citation type="submission" date="2024-05" db="EMBL/GenBank/DDBJ databases">
        <title>Planctomycetes of the genus Singulisphaera possess chitinolytic capabilities.</title>
        <authorList>
            <person name="Ivanova A."/>
        </authorList>
    </citation>
    <scope>NUCLEOTIDE SEQUENCE</scope>
    <source>
        <strain evidence="2">Ch08T</strain>
    </source>
</reference>
<dbReference type="RefSeq" id="WP_406700394.1">
    <property type="nucleotide sequence ID" value="NZ_CP155447.1"/>
</dbReference>
<name>A0AAU7CR17_9BACT</name>
<dbReference type="InterPro" id="IPR056692">
    <property type="entry name" value="DUF7790"/>
</dbReference>
<feature type="domain" description="DUF7790" evidence="1">
    <location>
        <begin position="39"/>
        <end position="117"/>
    </location>
</feature>